<reference evidence="18" key="1">
    <citation type="submission" date="2022-09" db="EMBL/GenBank/DDBJ databases">
        <title>Tahibacter sp. nov., isolated from a fresh water.</title>
        <authorList>
            <person name="Baek J.H."/>
            <person name="Lee J.K."/>
            <person name="Kim J.M."/>
            <person name="Jeon C.O."/>
        </authorList>
    </citation>
    <scope>NUCLEOTIDE SEQUENCE</scope>
    <source>
        <strain evidence="18">W38</strain>
    </source>
</reference>
<feature type="domain" description="Mannosidase Ig/CBM-like" evidence="16">
    <location>
        <begin position="703"/>
        <end position="785"/>
    </location>
</feature>
<keyword evidence="13" id="KW-0732">Signal</keyword>
<comment type="subcellular location">
    <subcellularLocation>
        <location evidence="2">Secreted</location>
    </subcellularLocation>
</comment>
<feature type="signal peptide" evidence="13">
    <location>
        <begin position="1"/>
        <end position="23"/>
    </location>
</feature>
<proteinExistence type="inferred from homology"/>
<evidence type="ECO:0000256" key="13">
    <source>
        <dbReference type="SAM" id="SignalP"/>
    </source>
</evidence>
<evidence type="ECO:0000256" key="2">
    <source>
        <dbReference type="ARBA" id="ARBA00004613"/>
    </source>
</evidence>
<dbReference type="InterPro" id="IPR054593">
    <property type="entry name" value="Beta-mannosidase-like_N2"/>
</dbReference>
<evidence type="ECO:0000256" key="3">
    <source>
        <dbReference type="ARBA" id="ARBA00004740"/>
    </source>
</evidence>
<evidence type="ECO:0000256" key="4">
    <source>
        <dbReference type="ARBA" id="ARBA00011738"/>
    </source>
</evidence>
<keyword evidence="6" id="KW-0964">Secreted</keyword>
<dbReference type="Gene3D" id="2.60.120.260">
    <property type="entry name" value="Galactose-binding domain-like"/>
    <property type="match status" value="1"/>
</dbReference>
<evidence type="ECO:0000256" key="7">
    <source>
        <dbReference type="ARBA" id="ARBA00022801"/>
    </source>
</evidence>
<gene>
    <name evidence="18" type="ORF">N4264_12575</name>
</gene>
<comment type="pathway">
    <text evidence="3">Glycan metabolism; N-glycan degradation.</text>
</comment>
<dbReference type="InterPro" id="IPR041625">
    <property type="entry name" value="Beta-mannosidase_Ig"/>
</dbReference>
<evidence type="ECO:0000256" key="9">
    <source>
        <dbReference type="ARBA" id="ARBA00023295"/>
    </source>
</evidence>
<dbReference type="InterPro" id="IPR008979">
    <property type="entry name" value="Galactose-bd-like_sf"/>
</dbReference>
<evidence type="ECO:0000259" key="17">
    <source>
        <dbReference type="Pfam" id="PF22666"/>
    </source>
</evidence>
<evidence type="ECO:0000256" key="10">
    <source>
        <dbReference type="ARBA" id="ARBA00038429"/>
    </source>
</evidence>
<dbReference type="SUPFAM" id="SSF49785">
    <property type="entry name" value="Galactose-binding domain-like"/>
    <property type="match status" value="1"/>
</dbReference>
<feature type="domain" description="Beta-mannosidase Ig-fold" evidence="15">
    <location>
        <begin position="792"/>
        <end position="869"/>
    </location>
</feature>
<dbReference type="SUPFAM" id="SSF51445">
    <property type="entry name" value="(Trans)glycosidases"/>
    <property type="match status" value="1"/>
</dbReference>
<evidence type="ECO:0000256" key="5">
    <source>
        <dbReference type="ARBA" id="ARBA00012754"/>
    </source>
</evidence>
<evidence type="ECO:0000259" key="14">
    <source>
        <dbReference type="Pfam" id="PF00703"/>
    </source>
</evidence>
<evidence type="ECO:0000256" key="6">
    <source>
        <dbReference type="ARBA" id="ARBA00022525"/>
    </source>
</evidence>
<comment type="similarity">
    <text evidence="10">Belongs to the glycosyl hydrolase 2 family. Beta-mannosidase B subfamily.</text>
</comment>
<dbReference type="Proteomes" id="UP001064632">
    <property type="component" value="Chromosome"/>
</dbReference>
<dbReference type="Gene3D" id="3.20.20.80">
    <property type="entry name" value="Glycosidases"/>
    <property type="match status" value="1"/>
</dbReference>
<name>A0ABY6BMZ5_9GAMM</name>
<feature type="domain" description="Glycoside hydrolase family 2 immunoglobulin-like beta-sandwich" evidence="14">
    <location>
        <begin position="233"/>
        <end position="337"/>
    </location>
</feature>
<evidence type="ECO:0000313" key="19">
    <source>
        <dbReference type="Proteomes" id="UP001064632"/>
    </source>
</evidence>
<evidence type="ECO:0000256" key="8">
    <source>
        <dbReference type="ARBA" id="ARBA00023180"/>
    </source>
</evidence>
<evidence type="ECO:0000259" key="15">
    <source>
        <dbReference type="Pfam" id="PF17753"/>
    </source>
</evidence>
<sequence length="881" mass="100005">MLSPSRWFCVVLLSLLPVAGSLAAPPLERTLHDGWWMRLHAAAPDTQVLPEWKQWQPARVPGEVHTDLLAAGLITDPFLGAAEAGLQWIGLADWEYQRTFDLDARVLGRRHLDLIFEGLDTFATVELNGQVVLQADNMHRRWRVPAKELLRKRNTLRIVFASPIRRVLPSILATPRTQWLPGNYNWSLGDEPDGAQTTNYVRKAQYHYGWDWGPRYVTAGIWRPVRLQAWDDVRIDDLHVRQEHVDADEARLTVELTVEADRRRRVPLRLQYRTPDGDLVAVHSERVRVDAGTHTLRFPVRIARPQRWFPVGYGEPSLYTFEALVAGDTAQRRTGLRQVALRRERDAWGREMAFVVNGIPIFAKGANVIPFDSFASRVDRARYTQRLNAAREDNMNLLRVWGGGYYESDDFYELADELGLLVWQDFMFGGGVPPADDPLFRANVLAEAHDQLRRLRHHPSIVLWCGNNEIEVGWQRWGDRKTFRAQAPERAQRVWEGYRLLFGEMLRNAVAQYDSDVPYWSSSPGADLEGDPDVPHDGDRHAWNVWGSSAPIESWLDETPRFLSEYGLQSLPSMNTLRRFAGPQDLRADSPVMIAHQKYAAGAGNERILHYVRTNYGEPRNFEAFVYLSQVMQAEGIALAALHQRSQRPRSMGSLYWQFNDVWPGASWSAIDYYGQRKALAYHTRRFYAPLTIAPLRRNEATNVWVVSDHTAAMDAHWRLRVMDFDGTVHHAERHAVSAQPLASTRVATMDDRALLRGADPGRTVAVFELLVGESVVARQELYFRAAATLELPVPGLSATVTSDAEGLSVALRTEKLARAVWLETEGAEASFEDNALTLLPGESRAIRVRTAVDAAALRRALRVRDLHDATLSPTPTHRKD</sequence>
<evidence type="ECO:0000256" key="1">
    <source>
        <dbReference type="ARBA" id="ARBA00000829"/>
    </source>
</evidence>
<evidence type="ECO:0000256" key="12">
    <source>
        <dbReference type="ARBA" id="ARBA00041614"/>
    </source>
</evidence>
<keyword evidence="9" id="KW-0326">Glycosidase</keyword>
<dbReference type="InterPro" id="IPR017853">
    <property type="entry name" value="GH"/>
</dbReference>
<keyword evidence="8" id="KW-0325">Glycoprotein</keyword>
<dbReference type="InterPro" id="IPR036156">
    <property type="entry name" value="Beta-gal/glucu_dom_sf"/>
</dbReference>
<dbReference type="Pfam" id="PF00703">
    <property type="entry name" value="Glyco_hydro_2"/>
    <property type="match status" value="1"/>
</dbReference>
<evidence type="ECO:0000313" key="18">
    <source>
        <dbReference type="EMBL" id="UXI70430.1"/>
    </source>
</evidence>
<dbReference type="Pfam" id="PF17753">
    <property type="entry name" value="Ig_mannosidase"/>
    <property type="match status" value="1"/>
</dbReference>
<evidence type="ECO:0000256" key="11">
    <source>
        <dbReference type="ARBA" id="ARBA00041069"/>
    </source>
</evidence>
<dbReference type="Pfam" id="PF17786">
    <property type="entry name" value="Mannosidase_ig"/>
    <property type="match status" value="1"/>
</dbReference>
<dbReference type="Gene3D" id="2.60.40.10">
    <property type="entry name" value="Immunoglobulins"/>
    <property type="match status" value="3"/>
</dbReference>
<dbReference type="InterPro" id="IPR006102">
    <property type="entry name" value="Ig-like_GH2"/>
</dbReference>
<dbReference type="PANTHER" id="PTHR43730">
    <property type="entry name" value="BETA-MANNOSIDASE"/>
    <property type="match status" value="1"/>
</dbReference>
<keyword evidence="7 18" id="KW-0378">Hydrolase</keyword>
<comment type="subunit">
    <text evidence="4">Homodimer.</text>
</comment>
<dbReference type="EMBL" id="CP104694">
    <property type="protein sequence ID" value="UXI70430.1"/>
    <property type="molecule type" value="Genomic_DNA"/>
</dbReference>
<keyword evidence="19" id="KW-1185">Reference proteome</keyword>
<dbReference type="InterPro" id="IPR013783">
    <property type="entry name" value="Ig-like_fold"/>
</dbReference>
<dbReference type="Pfam" id="PF22666">
    <property type="entry name" value="Glyco_hydro_2_N2"/>
    <property type="match status" value="1"/>
</dbReference>
<dbReference type="PANTHER" id="PTHR43730:SF1">
    <property type="entry name" value="BETA-MANNOSIDASE"/>
    <property type="match status" value="1"/>
</dbReference>
<evidence type="ECO:0000259" key="16">
    <source>
        <dbReference type="Pfam" id="PF17786"/>
    </source>
</evidence>
<dbReference type="GO" id="GO:0016787">
    <property type="term" value="F:hydrolase activity"/>
    <property type="evidence" value="ECO:0007669"/>
    <property type="project" value="UniProtKB-KW"/>
</dbReference>
<comment type="catalytic activity">
    <reaction evidence="1">
        <text>Hydrolysis of terminal, non-reducing beta-D-mannose residues in beta-D-mannosides.</text>
        <dbReference type="EC" id="3.2.1.25"/>
    </reaction>
</comment>
<dbReference type="RefSeq" id="WP_261697380.1">
    <property type="nucleotide sequence ID" value="NZ_CP104694.1"/>
</dbReference>
<feature type="chain" id="PRO_5047548369" description="Beta-mannosidase B" evidence="13">
    <location>
        <begin position="24"/>
        <end position="881"/>
    </location>
</feature>
<dbReference type="InterPro" id="IPR050887">
    <property type="entry name" value="Beta-mannosidase_GH2"/>
</dbReference>
<dbReference type="SUPFAM" id="SSF49303">
    <property type="entry name" value="beta-Galactosidase/glucuronidase domain"/>
    <property type="match status" value="3"/>
</dbReference>
<dbReference type="InterPro" id="IPR041447">
    <property type="entry name" value="Mannosidase_ig"/>
</dbReference>
<dbReference type="EC" id="3.2.1.25" evidence="5"/>
<accession>A0ABY6BMZ5</accession>
<organism evidence="18 19">
    <name type="scientific">Tahibacter amnicola</name>
    <dbReference type="NCBI Taxonomy" id="2976241"/>
    <lineage>
        <taxon>Bacteria</taxon>
        <taxon>Pseudomonadati</taxon>
        <taxon>Pseudomonadota</taxon>
        <taxon>Gammaproteobacteria</taxon>
        <taxon>Lysobacterales</taxon>
        <taxon>Rhodanobacteraceae</taxon>
        <taxon>Tahibacter</taxon>
    </lineage>
</organism>
<protein>
    <recommendedName>
        <fullName evidence="11">Beta-mannosidase B</fullName>
        <ecNumber evidence="5">3.2.1.25</ecNumber>
    </recommendedName>
    <alternativeName>
        <fullName evidence="12">Mannanase B</fullName>
    </alternativeName>
</protein>
<feature type="domain" description="Beta-mannosidase-like galactose-binding" evidence="17">
    <location>
        <begin position="53"/>
        <end position="223"/>
    </location>
</feature>